<organism evidence="1 2">
    <name type="scientific">Blautia hansenii DSM 20583</name>
    <dbReference type="NCBI Taxonomy" id="537007"/>
    <lineage>
        <taxon>Bacteria</taxon>
        <taxon>Bacillati</taxon>
        <taxon>Bacillota</taxon>
        <taxon>Clostridia</taxon>
        <taxon>Lachnospirales</taxon>
        <taxon>Lachnospiraceae</taxon>
        <taxon>Blautia</taxon>
    </lineage>
</organism>
<evidence type="ECO:0000313" key="2">
    <source>
        <dbReference type="Proteomes" id="UP000003755"/>
    </source>
</evidence>
<dbReference type="Proteomes" id="UP000003755">
    <property type="component" value="Unassembled WGS sequence"/>
</dbReference>
<comment type="caution">
    <text evidence="1">The sequence shown here is derived from an EMBL/GenBank/DDBJ whole genome shotgun (WGS) entry which is preliminary data.</text>
</comment>
<name>C9L9E9_BLAHA</name>
<evidence type="ECO:0000313" key="1">
    <source>
        <dbReference type="EMBL" id="EEX21295.1"/>
    </source>
</evidence>
<accession>C9L9E9</accession>
<protein>
    <submittedName>
        <fullName evidence="1">Uncharacterized protein</fullName>
    </submittedName>
</protein>
<dbReference type="STRING" id="537007.BLAHAN_06032"/>
<dbReference type="HOGENOM" id="CLU_2895010_0_0_9"/>
<reference evidence="1" key="1">
    <citation type="submission" date="2009-09" db="EMBL/GenBank/DDBJ databases">
        <authorList>
            <person name="Weinstock G."/>
            <person name="Sodergren E."/>
            <person name="Clifton S."/>
            <person name="Fulton L."/>
            <person name="Fulton B."/>
            <person name="Courtney L."/>
            <person name="Fronick C."/>
            <person name="Harrison M."/>
            <person name="Strong C."/>
            <person name="Farmer C."/>
            <person name="Delahaunty K."/>
            <person name="Markovic C."/>
            <person name="Hall O."/>
            <person name="Minx P."/>
            <person name="Tomlinson C."/>
            <person name="Mitreva M."/>
            <person name="Nelson J."/>
            <person name="Hou S."/>
            <person name="Wollam A."/>
            <person name="Pepin K.H."/>
            <person name="Johnson M."/>
            <person name="Bhonagiri V."/>
            <person name="Nash W.E."/>
            <person name="Warren W."/>
            <person name="Chinwalla A."/>
            <person name="Mardis E.R."/>
            <person name="Wilson R.K."/>
        </authorList>
    </citation>
    <scope>NUCLEOTIDE SEQUENCE [LARGE SCALE GENOMIC DNA]</scope>
    <source>
        <strain evidence="1">DSM 20583</strain>
    </source>
</reference>
<dbReference type="AlphaFoldDB" id="C9L9E9"/>
<sequence length="62" mass="7271">MLAYFIYVNTVTERVHIFCILQRNSHRLRGMNEGIWKMAPERRTEAKLPRLRQGPPVIAAGY</sequence>
<gene>
    <name evidence="1" type="ORF">BLAHAN_06032</name>
</gene>
<dbReference type="EMBL" id="ABYU02000027">
    <property type="protein sequence ID" value="EEX21295.1"/>
    <property type="molecule type" value="Genomic_DNA"/>
</dbReference>
<proteinExistence type="predicted"/>
<keyword evidence="2" id="KW-1185">Reference proteome</keyword>